<dbReference type="Proteomes" id="UP001059934">
    <property type="component" value="Chromosome"/>
</dbReference>
<feature type="transmembrane region" description="Helical" evidence="7">
    <location>
        <begin position="193"/>
        <end position="211"/>
    </location>
</feature>
<evidence type="ECO:0000256" key="3">
    <source>
        <dbReference type="ARBA" id="ARBA00022475"/>
    </source>
</evidence>
<keyword evidence="4 7" id="KW-0812">Transmembrane</keyword>
<accession>A0ABY5TTW1</accession>
<evidence type="ECO:0000313" key="8">
    <source>
        <dbReference type="EMBL" id="UVW35758.1"/>
    </source>
</evidence>
<dbReference type="PANTHER" id="PTHR42865:SF7">
    <property type="entry name" value="PROTON_GLUTAMATE-ASPARTATE SYMPORTER"/>
    <property type="match status" value="1"/>
</dbReference>
<keyword evidence="6 7" id="KW-0472">Membrane</keyword>
<feature type="transmembrane region" description="Helical" evidence="7">
    <location>
        <begin position="121"/>
        <end position="140"/>
    </location>
</feature>
<dbReference type="InterPro" id="IPR001991">
    <property type="entry name" value="Na-dicarboxylate_symporter"/>
</dbReference>
<feature type="transmembrane region" description="Helical" evidence="7">
    <location>
        <begin position="396"/>
        <end position="417"/>
    </location>
</feature>
<sequence length="461" mass="48568">MVDKRGYFQPGFESTIDSVSELGALAEKLAFLIRSKLWIQIVVCMVLGIGIGLLVSPEGGAIVPEKTAELITGWLVLPGHLFLALIQMIMLPLVVSSIVLGIAGAEDLSKLRKMGLRIAPYFVGTTTVAVLIGVALAMFVEPGQYIDPQMLNTTLSYTDVVDVGKKLETLTLHDRIVGLIPANPLSAALDESMLQIVVFAILMGVALASIDSVRAKPLLDISKSVQELSMKIVSWAMVIAPLAVLGLLAQITMQVGIDALVGMSVYVGTVLAGLGLLLVFYLIIAFTVGGIKPSVFLSQIREVQLLAFSTSSSAAVMPLSIKTAEEKLNIQSSTADFIVPLGATINMDGTALYQVVAAVFLTQVFGVDLSSGELLLLITTTIGASIGSPSTPGVGIVILATILINIGVPASGIALIIGVDRILDMSRTAINVTGDLTACIVMDKWLPSEAILSEVNQVEEQ</sequence>
<reference evidence="8" key="1">
    <citation type="submission" date="2022-08" db="EMBL/GenBank/DDBJ databases">
        <title>Catabolic pathway analysis in culturable SAR92 clade bacteria reveals their overlooked roles in DMSP degradation in coastal seas.</title>
        <authorList>
            <person name="He X."/>
            <person name="Zhang X."/>
            <person name="Zhang Y."/>
        </authorList>
    </citation>
    <scope>NUCLEOTIDE SEQUENCE</scope>
    <source>
        <strain evidence="8">H455</strain>
    </source>
</reference>
<feature type="transmembrane region" description="Helical" evidence="7">
    <location>
        <begin position="351"/>
        <end position="367"/>
    </location>
</feature>
<name>A0ABY5TTW1_9GAMM</name>
<feature type="transmembrane region" description="Helical" evidence="7">
    <location>
        <begin position="37"/>
        <end position="55"/>
    </location>
</feature>
<evidence type="ECO:0000313" key="9">
    <source>
        <dbReference type="Proteomes" id="UP001059934"/>
    </source>
</evidence>
<keyword evidence="5 7" id="KW-1133">Transmembrane helix</keyword>
<comment type="subcellular location">
    <subcellularLocation>
        <location evidence="1">Cell membrane</location>
        <topology evidence="1">Multi-pass membrane protein</topology>
    </subcellularLocation>
</comment>
<dbReference type="PRINTS" id="PR00173">
    <property type="entry name" value="EDTRNSPORT"/>
</dbReference>
<proteinExistence type="predicted"/>
<keyword evidence="2" id="KW-0813">Transport</keyword>
<dbReference type="InterPro" id="IPR036458">
    <property type="entry name" value="Na:dicarbo_symporter_sf"/>
</dbReference>
<gene>
    <name evidence="8" type="ORF">NYF23_03885</name>
</gene>
<evidence type="ECO:0000256" key="2">
    <source>
        <dbReference type="ARBA" id="ARBA00022448"/>
    </source>
</evidence>
<organism evidence="8 9">
    <name type="scientific">SAR92 clade bacterium H455</name>
    <dbReference type="NCBI Taxonomy" id="2974818"/>
    <lineage>
        <taxon>Bacteria</taxon>
        <taxon>Pseudomonadati</taxon>
        <taxon>Pseudomonadota</taxon>
        <taxon>Gammaproteobacteria</taxon>
        <taxon>Cellvibrionales</taxon>
        <taxon>Porticoccaceae</taxon>
        <taxon>SAR92 clade</taxon>
    </lineage>
</organism>
<evidence type="ECO:0000256" key="6">
    <source>
        <dbReference type="ARBA" id="ARBA00023136"/>
    </source>
</evidence>
<keyword evidence="3" id="KW-1003">Cell membrane</keyword>
<evidence type="ECO:0000256" key="5">
    <source>
        <dbReference type="ARBA" id="ARBA00022989"/>
    </source>
</evidence>
<dbReference type="Pfam" id="PF00375">
    <property type="entry name" value="SDF"/>
    <property type="match status" value="1"/>
</dbReference>
<dbReference type="PANTHER" id="PTHR42865">
    <property type="entry name" value="PROTON/GLUTAMATE-ASPARTATE SYMPORTER"/>
    <property type="match status" value="1"/>
</dbReference>
<protein>
    <submittedName>
        <fullName evidence="8">Dicarboxylate/amino acid:cation symporter</fullName>
    </submittedName>
</protein>
<feature type="transmembrane region" description="Helical" evidence="7">
    <location>
        <begin position="75"/>
        <end position="100"/>
    </location>
</feature>
<feature type="transmembrane region" description="Helical" evidence="7">
    <location>
        <begin position="265"/>
        <end position="291"/>
    </location>
</feature>
<dbReference type="EMBL" id="CP103416">
    <property type="protein sequence ID" value="UVW35758.1"/>
    <property type="molecule type" value="Genomic_DNA"/>
</dbReference>
<dbReference type="Gene3D" id="1.10.3860.10">
    <property type="entry name" value="Sodium:dicarboxylate symporter"/>
    <property type="match status" value="1"/>
</dbReference>
<evidence type="ECO:0000256" key="7">
    <source>
        <dbReference type="SAM" id="Phobius"/>
    </source>
</evidence>
<evidence type="ECO:0000256" key="1">
    <source>
        <dbReference type="ARBA" id="ARBA00004651"/>
    </source>
</evidence>
<evidence type="ECO:0000256" key="4">
    <source>
        <dbReference type="ARBA" id="ARBA00022692"/>
    </source>
</evidence>
<dbReference type="SUPFAM" id="SSF118215">
    <property type="entry name" value="Proton glutamate symport protein"/>
    <property type="match status" value="1"/>
</dbReference>
<feature type="transmembrane region" description="Helical" evidence="7">
    <location>
        <begin position="232"/>
        <end position="253"/>
    </location>
</feature>
<keyword evidence="9" id="KW-1185">Reference proteome</keyword>